<evidence type="ECO:0000313" key="4">
    <source>
        <dbReference type="Proteomes" id="UP000178574"/>
    </source>
</evidence>
<evidence type="ECO:0008006" key="5">
    <source>
        <dbReference type="Google" id="ProtNLM"/>
    </source>
</evidence>
<dbReference type="SUPFAM" id="SSF53756">
    <property type="entry name" value="UDP-Glycosyltransferase/glycogen phosphorylase"/>
    <property type="match status" value="1"/>
</dbReference>
<dbReference type="Pfam" id="PF00534">
    <property type="entry name" value="Glycos_transf_1"/>
    <property type="match status" value="1"/>
</dbReference>
<dbReference type="PANTHER" id="PTHR12526">
    <property type="entry name" value="GLYCOSYLTRANSFERASE"/>
    <property type="match status" value="1"/>
</dbReference>
<organism evidence="3 4">
    <name type="scientific">Candidatus Sungbacteria bacterium RIFCSPHIGHO2_01_FULL_50_25</name>
    <dbReference type="NCBI Taxonomy" id="1802265"/>
    <lineage>
        <taxon>Bacteria</taxon>
        <taxon>Candidatus Sungiibacteriota</taxon>
    </lineage>
</organism>
<dbReference type="Proteomes" id="UP000178574">
    <property type="component" value="Unassembled WGS sequence"/>
</dbReference>
<dbReference type="Gene3D" id="3.40.50.2000">
    <property type="entry name" value="Glycogen Phosphorylase B"/>
    <property type="match status" value="2"/>
</dbReference>
<comment type="caution">
    <text evidence="3">The sequence shown here is derived from an EMBL/GenBank/DDBJ whole genome shotgun (WGS) entry which is preliminary data.</text>
</comment>
<feature type="domain" description="Glycosyl transferase family 1" evidence="1">
    <location>
        <begin position="206"/>
        <end position="361"/>
    </location>
</feature>
<feature type="domain" description="Glycosyltransferase subfamily 4-like N-terminal" evidence="2">
    <location>
        <begin position="14"/>
        <end position="181"/>
    </location>
</feature>
<proteinExistence type="predicted"/>
<evidence type="ECO:0000313" key="3">
    <source>
        <dbReference type="EMBL" id="OGZ96103.1"/>
    </source>
</evidence>
<accession>A0A1G2KA72</accession>
<gene>
    <name evidence="3" type="ORF">A2847_00390</name>
</gene>
<dbReference type="GO" id="GO:0016757">
    <property type="term" value="F:glycosyltransferase activity"/>
    <property type="evidence" value="ECO:0007669"/>
    <property type="project" value="InterPro"/>
</dbReference>
<evidence type="ECO:0000259" key="1">
    <source>
        <dbReference type="Pfam" id="PF00534"/>
    </source>
</evidence>
<dbReference type="AlphaFoldDB" id="A0A1G2KA72"/>
<name>A0A1G2KA72_9BACT</name>
<dbReference type="Pfam" id="PF13439">
    <property type="entry name" value="Glyco_transf_4"/>
    <property type="match status" value="1"/>
</dbReference>
<sequence>MKKKILFVITKSNWGGAQRYVYDIATNLPKDEYEPVVAAGGDDILFKKLTEAGIRTIAVKSFERDIHITKEFRAAREILSLYTQERPSVIHLNSSKAGGIGAAAAWIYKRTPENTHPLVVFTAHGWGFHEPRPFISKIAIFLASFFASLFQDIVICITKKDARAAQYFIPKRKIAIVPNGIREFPVYTREESRRALLGKTGISHAPKGAVIGTIAELTKNKGYRYLLEALSLLRGEGIQFHAVWIGDGELRDTLAREIAHRNLQTYISQIAYVKDAARYLAAFDIFVLPSLKEGLPYTILEAMAAGIPVIGTRVGGIPDCVRPGVSGVLVSPGSGAEIADAIKLLLSNETLQKSLAKRAKNVVQQLYTLDRMIHATKQIYAAKT</sequence>
<evidence type="ECO:0000259" key="2">
    <source>
        <dbReference type="Pfam" id="PF13439"/>
    </source>
</evidence>
<protein>
    <recommendedName>
        <fullName evidence="5">Glycosyltransferase subfamily 4-like N-terminal domain-containing protein</fullName>
    </recommendedName>
</protein>
<dbReference type="PANTHER" id="PTHR12526:SF630">
    <property type="entry name" value="GLYCOSYLTRANSFERASE"/>
    <property type="match status" value="1"/>
</dbReference>
<reference evidence="3 4" key="1">
    <citation type="journal article" date="2016" name="Nat. Commun.">
        <title>Thousands of microbial genomes shed light on interconnected biogeochemical processes in an aquifer system.</title>
        <authorList>
            <person name="Anantharaman K."/>
            <person name="Brown C.T."/>
            <person name="Hug L.A."/>
            <person name="Sharon I."/>
            <person name="Castelle C.J."/>
            <person name="Probst A.J."/>
            <person name="Thomas B.C."/>
            <person name="Singh A."/>
            <person name="Wilkins M.J."/>
            <person name="Karaoz U."/>
            <person name="Brodie E.L."/>
            <person name="Williams K.H."/>
            <person name="Hubbard S.S."/>
            <person name="Banfield J.F."/>
        </authorList>
    </citation>
    <scope>NUCLEOTIDE SEQUENCE [LARGE SCALE GENOMIC DNA]</scope>
</reference>
<dbReference type="InterPro" id="IPR001296">
    <property type="entry name" value="Glyco_trans_1"/>
</dbReference>
<dbReference type="EMBL" id="MHQD01000020">
    <property type="protein sequence ID" value="OGZ96103.1"/>
    <property type="molecule type" value="Genomic_DNA"/>
</dbReference>
<dbReference type="InterPro" id="IPR028098">
    <property type="entry name" value="Glyco_trans_4-like_N"/>
</dbReference>